<dbReference type="InterPro" id="IPR036010">
    <property type="entry name" value="2Fe-2S_ferredoxin-like_sf"/>
</dbReference>
<dbReference type="InterPro" id="IPR000283">
    <property type="entry name" value="NADH_UbQ_OxRdtase_75kDa_su_CS"/>
</dbReference>
<dbReference type="SUPFAM" id="SSF54292">
    <property type="entry name" value="2Fe-2S ferredoxin-like"/>
    <property type="match status" value="1"/>
</dbReference>
<dbReference type="Pfam" id="PF00384">
    <property type="entry name" value="Molybdopterin"/>
    <property type="match status" value="1"/>
</dbReference>
<evidence type="ECO:0000259" key="10">
    <source>
        <dbReference type="PROSITE" id="PS51669"/>
    </source>
</evidence>
<dbReference type="PROSITE" id="PS51669">
    <property type="entry name" value="4FE4S_MOW_BIS_MGD"/>
    <property type="match status" value="1"/>
</dbReference>
<dbReference type="Gene3D" id="2.20.25.90">
    <property type="entry name" value="ADC-like domains"/>
    <property type="match status" value="1"/>
</dbReference>
<evidence type="ECO:0000313" key="11">
    <source>
        <dbReference type="EMBL" id="SVA19057.1"/>
    </source>
</evidence>
<dbReference type="SUPFAM" id="SSF54862">
    <property type="entry name" value="4Fe-4S ferredoxins"/>
    <property type="match status" value="1"/>
</dbReference>
<protein>
    <recommendedName>
        <fullName evidence="12">4Fe-4S ferredoxin-type domain-containing protein</fullName>
    </recommendedName>
</protein>
<organism evidence="11">
    <name type="scientific">marine metagenome</name>
    <dbReference type="NCBI Taxonomy" id="408172"/>
    <lineage>
        <taxon>unclassified sequences</taxon>
        <taxon>metagenomes</taxon>
        <taxon>ecological metagenomes</taxon>
    </lineage>
</organism>
<keyword evidence="2" id="KW-0479">Metal-binding</keyword>
<gene>
    <name evidence="11" type="ORF">METZ01_LOCUS71911</name>
</gene>
<keyword evidence="6" id="KW-0411">Iron-sulfur</keyword>
<dbReference type="Gene3D" id="3.10.20.740">
    <property type="match status" value="1"/>
</dbReference>
<dbReference type="InterPro" id="IPR017896">
    <property type="entry name" value="4Fe4S_Fe-S-bd"/>
</dbReference>
<dbReference type="EMBL" id="UINC01005099">
    <property type="protein sequence ID" value="SVA19057.1"/>
    <property type="molecule type" value="Genomic_DNA"/>
</dbReference>
<evidence type="ECO:0000259" key="9">
    <source>
        <dbReference type="PROSITE" id="PS51379"/>
    </source>
</evidence>
<dbReference type="CDD" id="cd00207">
    <property type="entry name" value="fer2"/>
    <property type="match status" value="1"/>
</dbReference>
<dbReference type="GO" id="GO:0003954">
    <property type="term" value="F:NADH dehydrogenase activity"/>
    <property type="evidence" value="ECO:0007669"/>
    <property type="project" value="TreeGrafter"/>
</dbReference>
<dbReference type="InterPro" id="IPR006963">
    <property type="entry name" value="Mopterin_OxRdtase_4Fe-4S_dom"/>
</dbReference>
<feature type="domain" description="2Fe-2S ferredoxin-type" evidence="8">
    <location>
        <begin position="9"/>
        <end position="87"/>
    </location>
</feature>
<dbReference type="GO" id="GO:0016020">
    <property type="term" value="C:membrane"/>
    <property type="evidence" value="ECO:0007669"/>
    <property type="project" value="InterPro"/>
</dbReference>
<dbReference type="PANTHER" id="PTHR43105">
    <property type="entry name" value="RESPIRATORY NITRATE REDUCTASE"/>
    <property type="match status" value="1"/>
</dbReference>
<dbReference type="Pfam" id="PF13510">
    <property type="entry name" value="Fer2_4"/>
    <property type="match status" value="1"/>
</dbReference>
<evidence type="ECO:0000256" key="1">
    <source>
        <dbReference type="ARBA" id="ARBA00022485"/>
    </source>
</evidence>
<dbReference type="InterPro" id="IPR001041">
    <property type="entry name" value="2Fe-2S_ferredoxin-type"/>
</dbReference>
<feature type="domain" description="4Fe-4S ferredoxin-type" evidence="9">
    <location>
        <begin position="147"/>
        <end position="180"/>
    </location>
</feature>
<accession>A0A381TVR5</accession>
<evidence type="ECO:0000256" key="3">
    <source>
        <dbReference type="ARBA" id="ARBA00022737"/>
    </source>
</evidence>
<evidence type="ECO:0000256" key="7">
    <source>
        <dbReference type="ARBA" id="ARBA00034078"/>
    </source>
</evidence>
<dbReference type="Gene3D" id="3.30.70.20">
    <property type="match status" value="1"/>
</dbReference>
<dbReference type="FunFam" id="3.30.70.20:FF:000035">
    <property type="entry name" value="Iron hydrogenase 1"/>
    <property type="match status" value="1"/>
</dbReference>
<dbReference type="SMART" id="SM00926">
    <property type="entry name" value="Molybdop_Fe4S4"/>
    <property type="match status" value="1"/>
</dbReference>
<evidence type="ECO:0008006" key="12">
    <source>
        <dbReference type="Google" id="ProtNLM"/>
    </source>
</evidence>
<keyword evidence="5" id="KW-0408">Iron</keyword>
<name>A0A381TVR5_9ZZZZ</name>
<evidence type="ECO:0000256" key="5">
    <source>
        <dbReference type="ARBA" id="ARBA00023004"/>
    </source>
</evidence>
<dbReference type="PROSITE" id="PS00198">
    <property type="entry name" value="4FE4S_FER_1"/>
    <property type="match status" value="1"/>
</dbReference>
<evidence type="ECO:0000259" key="8">
    <source>
        <dbReference type="PROSITE" id="PS51085"/>
    </source>
</evidence>
<dbReference type="SUPFAM" id="SSF53706">
    <property type="entry name" value="Formate dehydrogenase/DMSO reductase, domains 1-3"/>
    <property type="match status" value="1"/>
</dbReference>
<keyword evidence="4" id="KW-0560">Oxidoreductase</keyword>
<dbReference type="PANTHER" id="PTHR43105:SF14">
    <property type="entry name" value="FORMATE DEHYDROGENASE H"/>
    <property type="match status" value="1"/>
</dbReference>
<sequence length="362" mass="39942">MIAEAKPAATATMTLDGVEMNFTEGETIYEVAQRADIEVPTLCYDPRLEAFGACRLCIVEIEGGRNPVASCTTPAVPGMVVHTQTETIEKHRRTLLELVASENPEENIDPLRGFASQELNQLLEQHDVQPGRFQGEHSGTSNKDDNPFILRDYDHCISCYRCVRVCAEQEGDHAITMMNRGFEKQITTEFNNRLKESACTFCGQCVQTCPTGALGDRKAMRAETLPGELEKTRSVCPYCGVGCQVDLLSKEDRLVGIQPAMDGPANEGALCIKGQFAFDFVQHDDRLGQPLVRGEDGELHEVDWDIALDRAAEGFKKVMEQHGRHAVYGISSGRAPSEAAYTMQKFIRAGFGTNQIDNCSRA</sequence>
<dbReference type="GO" id="GO:0042773">
    <property type="term" value="P:ATP synthesis coupled electron transport"/>
    <property type="evidence" value="ECO:0007669"/>
    <property type="project" value="InterPro"/>
</dbReference>
<dbReference type="PROSITE" id="PS51379">
    <property type="entry name" value="4FE4S_FER_2"/>
    <property type="match status" value="2"/>
</dbReference>
<dbReference type="PROSITE" id="PS00551">
    <property type="entry name" value="MOLYBDOPTERIN_PROK_1"/>
    <property type="match status" value="1"/>
</dbReference>
<evidence type="ECO:0000256" key="4">
    <source>
        <dbReference type="ARBA" id="ARBA00023002"/>
    </source>
</evidence>
<dbReference type="Gene3D" id="3.40.50.740">
    <property type="match status" value="1"/>
</dbReference>
<reference evidence="11" key="1">
    <citation type="submission" date="2018-05" db="EMBL/GenBank/DDBJ databases">
        <authorList>
            <person name="Lanie J.A."/>
            <person name="Ng W.-L."/>
            <person name="Kazmierczak K.M."/>
            <person name="Andrzejewski T.M."/>
            <person name="Davidsen T.M."/>
            <person name="Wayne K.J."/>
            <person name="Tettelin H."/>
            <person name="Glass J.I."/>
            <person name="Rusch D."/>
            <person name="Podicherti R."/>
            <person name="Tsui H.-C.T."/>
            <person name="Winkler M.E."/>
        </authorList>
    </citation>
    <scope>NUCLEOTIDE SEQUENCE</scope>
</reference>
<dbReference type="GO" id="GO:0051539">
    <property type="term" value="F:4 iron, 4 sulfur cluster binding"/>
    <property type="evidence" value="ECO:0007669"/>
    <property type="project" value="UniProtKB-KW"/>
</dbReference>
<feature type="domain" description="4Fe-4S ferredoxin-type" evidence="9">
    <location>
        <begin position="190"/>
        <end position="219"/>
    </location>
</feature>
<dbReference type="FunFam" id="2.20.25.90:FF:000001">
    <property type="entry name" value="Formate dehydrogenase subunit alpha"/>
    <property type="match status" value="1"/>
</dbReference>
<evidence type="ECO:0000256" key="2">
    <source>
        <dbReference type="ARBA" id="ARBA00022723"/>
    </source>
</evidence>
<feature type="domain" description="4Fe-4S Mo/W bis-MGD-type" evidence="10">
    <location>
        <begin position="229"/>
        <end position="285"/>
    </location>
</feature>
<keyword evidence="3" id="KW-0677">Repeat</keyword>
<evidence type="ECO:0000256" key="6">
    <source>
        <dbReference type="ARBA" id="ARBA00023014"/>
    </source>
</evidence>
<dbReference type="InterPro" id="IPR017900">
    <property type="entry name" value="4Fe4S_Fe_S_CS"/>
</dbReference>
<dbReference type="InterPro" id="IPR027467">
    <property type="entry name" value="MopterinOxRdtase_cofactor_BS"/>
</dbReference>
<keyword evidence="1" id="KW-0004">4Fe-4S</keyword>
<comment type="cofactor">
    <cofactor evidence="7">
        <name>[2Fe-2S] cluster</name>
        <dbReference type="ChEBI" id="CHEBI:190135"/>
    </cofactor>
</comment>
<dbReference type="InterPro" id="IPR050123">
    <property type="entry name" value="Prok_molybdopt-oxidoreductase"/>
</dbReference>
<proteinExistence type="predicted"/>
<dbReference type="Pfam" id="PF04879">
    <property type="entry name" value="Molybdop_Fe4S4"/>
    <property type="match status" value="1"/>
</dbReference>
<dbReference type="InterPro" id="IPR054351">
    <property type="entry name" value="NADH_UbQ_OxRdtase_ferredoxin"/>
</dbReference>
<dbReference type="GO" id="GO:0008137">
    <property type="term" value="F:NADH dehydrogenase (ubiquinone) activity"/>
    <property type="evidence" value="ECO:0007669"/>
    <property type="project" value="InterPro"/>
</dbReference>
<dbReference type="InterPro" id="IPR006656">
    <property type="entry name" value="Mopterin_OxRdtase"/>
</dbReference>
<dbReference type="AlphaFoldDB" id="A0A381TVR5"/>
<dbReference type="PROSITE" id="PS51085">
    <property type="entry name" value="2FE2S_FER_2"/>
    <property type="match status" value="1"/>
</dbReference>
<dbReference type="PROSITE" id="PS00641">
    <property type="entry name" value="COMPLEX1_75K_1"/>
    <property type="match status" value="1"/>
</dbReference>
<dbReference type="GO" id="GO:0046872">
    <property type="term" value="F:metal ion binding"/>
    <property type="evidence" value="ECO:0007669"/>
    <property type="project" value="UniProtKB-KW"/>
</dbReference>
<dbReference type="Pfam" id="PF22117">
    <property type="entry name" value="Fer4_Nqo3"/>
    <property type="match status" value="1"/>
</dbReference>